<dbReference type="Pfam" id="PF13377">
    <property type="entry name" value="Peripla_BP_3"/>
    <property type="match status" value="1"/>
</dbReference>
<gene>
    <name evidence="5" type="ORF">HQ399_01815</name>
</gene>
<dbReference type="InterPro" id="IPR010982">
    <property type="entry name" value="Lambda_DNA-bd_dom_sf"/>
</dbReference>
<accession>A0ABD7EJD4</accession>
<evidence type="ECO:0000313" key="5">
    <source>
        <dbReference type="EMBL" id="QWL61054.1"/>
    </source>
</evidence>
<organism evidence="5 6">
    <name type="scientific">Aeromonas jandaei</name>
    <dbReference type="NCBI Taxonomy" id="650"/>
    <lineage>
        <taxon>Bacteria</taxon>
        <taxon>Pseudomonadati</taxon>
        <taxon>Pseudomonadota</taxon>
        <taxon>Gammaproteobacteria</taxon>
        <taxon>Aeromonadales</taxon>
        <taxon>Aeromonadaceae</taxon>
        <taxon>Aeromonas</taxon>
    </lineage>
</organism>
<feature type="domain" description="HTH lacI-type" evidence="4">
    <location>
        <begin position="13"/>
        <end position="67"/>
    </location>
</feature>
<sequence>MSEAKKRRSTGRVTLNDVAQLAGVGAMTVSRALRTPELVSDKMRERIEAAVEELGYIPNRAAGALASGTSHVILVIVPSLLDRASAELMAGLQPILMKAGYQLVLGDAQHLRQQSEHLEQLLQYNPAAVIVLGCLESPDDKALLRNSRLPVVEVGALVPHPMDLCVGGSNQEAGYRLTRHLIERGYRNIGFLCARQEQWMLQQRMRGWQQAMLEHYLSPDMVINTSEAPSFSTGAAMLGEFLLRWPELDALICVNDELAAGVLFECQRRHLSVPGKLAIAGFDDSDVAKSCYPALTSVLVPYRKMGSMAAEMILHKLAGDEVQETTRILEFELQKRQSS</sequence>
<dbReference type="SUPFAM" id="SSF53822">
    <property type="entry name" value="Periplasmic binding protein-like I"/>
    <property type="match status" value="1"/>
</dbReference>
<reference evidence="5 6" key="1">
    <citation type="journal article" date="2021" name="Front. Microbiol.">
        <title>Prevalence and Genetic Analysis of Chromosomal mcr-3/7 in Aeromonas From U.S. Animal-Derived Samples.</title>
        <authorList>
            <person name="Wang Y."/>
            <person name="Hou N."/>
            <person name="Rasooly R."/>
            <person name="Gu Y."/>
            <person name="He X."/>
        </authorList>
    </citation>
    <scope>NUCLEOTIDE SEQUENCE [LARGE SCALE GENOMIC DNA]</scope>
    <source>
        <strain evidence="5 6">4608</strain>
    </source>
</reference>
<dbReference type="PROSITE" id="PS00356">
    <property type="entry name" value="HTH_LACI_1"/>
    <property type="match status" value="1"/>
</dbReference>
<dbReference type="GO" id="GO:0006355">
    <property type="term" value="P:regulation of DNA-templated transcription"/>
    <property type="evidence" value="ECO:0007669"/>
    <property type="project" value="UniProtKB-ARBA"/>
</dbReference>
<dbReference type="CDD" id="cd01575">
    <property type="entry name" value="PBP1_GntR"/>
    <property type="match status" value="1"/>
</dbReference>
<protein>
    <submittedName>
        <fullName evidence="5">LacI family DNA-binding transcriptional regulator</fullName>
    </submittedName>
</protein>
<dbReference type="InterPro" id="IPR028082">
    <property type="entry name" value="Peripla_BP_I"/>
</dbReference>
<dbReference type="Proteomes" id="UP000679312">
    <property type="component" value="Chromosome"/>
</dbReference>
<dbReference type="SMART" id="SM00354">
    <property type="entry name" value="HTH_LACI"/>
    <property type="match status" value="1"/>
</dbReference>
<evidence type="ECO:0000256" key="2">
    <source>
        <dbReference type="ARBA" id="ARBA00023125"/>
    </source>
</evidence>
<evidence type="ECO:0000256" key="1">
    <source>
        <dbReference type="ARBA" id="ARBA00023015"/>
    </source>
</evidence>
<dbReference type="GO" id="GO:0003677">
    <property type="term" value="F:DNA binding"/>
    <property type="evidence" value="ECO:0007669"/>
    <property type="project" value="UniProtKB-KW"/>
</dbReference>
<name>A0ABD7EJD4_AERJA</name>
<dbReference type="AlphaFoldDB" id="A0ABD7EJD4"/>
<dbReference type="PANTHER" id="PTHR30146">
    <property type="entry name" value="LACI-RELATED TRANSCRIPTIONAL REPRESSOR"/>
    <property type="match status" value="1"/>
</dbReference>
<evidence type="ECO:0000259" key="4">
    <source>
        <dbReference type="PROSITE" id="PS50932"/>
    </source>
</evidence>
<dbReference type="RefSeq" id="WP_215802635.1">
    <property type="nucleotide sequence ID" value="NZ_CP053881.1"/>
</dbReference>
<dbReference type="Pfam" id="PF00356">
    <property type="entry name" value="LacI"/>
    <property type="match status" value="1"/>
</dbReference>
<dbReference type="EMBL" id="CP053881">
    <property type="protein sequence ID" value="QWL61054.1"/>
    <property type="molecule type" value="Genomic_DNA"/>
</dbReference>
<keyword evidence="2 5" id="KW-0238">DNA-binding</keyword>
<proteinExistence type="predicted"/>
<keyword evidence="1" id="KW-0805">Transcription regulation</keyword>
<dbReference type="Gene3D" id="3.40.50.2300">
    <property type="match status" value="2"/>
</dbReference>
<keyword evidence="3" id="KW-0804">Transcription</keyword>
<dbReference type="PANTHER" id="PTHR30146:SF33">
    <property type="entry name" value="TRANSCRIPTIONAL REGULATOR"/>
    <property type="match status" value="1"/>
</dbReference>
<dbReference type="SUPFAM" id="SSF47413">
    <property type="entry name" value="lambda repressor-like DNA-binding domains"/>
    <property type="match status" value="1"/>
</dbReference>
<dbReference type="CDD" id="cd01392">
    <property type="entry name" value="HTH_LacI"/>
    <property type="match status" value="1"/>
</dbReference>
<dbReference type="Gene3D" id="1.10.260.40">
    <property type="entry name" value="lambda repressor-like DNA-binding domains"/>
    <property type="match status" value="1"/>
</dbReference>
<dbReference type="PROSITE" id="PS50932">
    <property type="entry name" value="HTH_LACI_2"/>
    <property type="match status" value="1"/>
</dbReference>
<dbReference type="InterPro" id="IPR000843">
    <property type="entry name" value="HTH_LacI"/>
</dbReference>
<dbReference type="InterPro" id="IPR046335">
    <property type="entry name" value="LacI/GalR-like_sensor"/>
</dbReference>
<evidence type="ECO:0000256" key="3">
    <source>
        <dbReference type="ARBA" id="ARBA00023163"/>
    </source>
</evidence>
<evidence type="ECO:0000313" key="6">
    <source>
        <dbReference type="Proteomes" id="UP000679312"/>
    </source>
</evidence>